<dbReference type="Pfam" id="PF03006">
    <property type="entry name" value="HlyIII"/>
    <property type="match status" value="1"/>
</dbReference>
<keyword evidence="6" id="KW-0862">Zinc</keyword>
<reference evidence="8" key="1">
    <citation type="submission" date="2022-07" db="EMBL/GenBank/DDBJ databases">
        <title>Phylogenomic reconstructions and comparative analyses of Kickxellomycotina fungi.</title>
        <authorList>
            <person name="Reynolds N.K."/>
            <person name="Stajich J.E."/>
            <person name="Barry K."/>
            <person name="Grigoriev I.V."/>
            <person name="Crous P."/>
            <person name="Smith M.E."/>
        </authorList>
    </citation>
    <scope>NUCLEOTIDE SEQUENCE</scope>
    <source>
        <strain evidence="8">NRRL 1566</strain>
    </source>
</reference>
<evidence type="ECO:0000256" key="7">
    <source>
        <dbReference type="SAM" id="Phobius"/>
    </source>
</evidence>
<evidence type="ECO:0000256" key="2">
    <source>
        <dbReference type="ARBA" id="ARBA00007018"/>
    </source>
</evidence>
<comment type="subcellular location">
    <subcellularLocation>
        <location evidence="1">Membrane</location>
        <topology evidence="1">Multi-pass membrane protein</topology>
    </subcellularLocation>
</comment>
<comment type="similarity">
    <text evidence="2">Belongs to the ADIPOR family.</text>
</comment>
<evidence type="ECO:0000256" key="4">
    <source>
        <dbReference type="ARBA" id="ARBA00022989"/>
    </source>
</evidence>
<dbReference type="GO" id="GO:0006882">
    <property type="term" value="P:intracellular zinc ion homeostasis"/>
    <property type="evidence" value="ECO:0007669"/>
    <property type="project" value="TreeGrafter"/>
</dbReference>
<feature type="transmembrane region" description="Helical" evidence="7">
    <location>
        <begin position="252"/>
        <end position="272"/>
    </location>
</feature>
<keyword evidence="4 7" id="KW-1133">Transmembrane helix</keyword>
<feature type="transmembrane region" description="Helical" evidence="7">
    <location>
        <begin position="43"/>
        <end position="64"/>
    </location>
</feature>
<feature type="transmembrane region" description="Helical" evidence="7">
    <location>
        <begin position="181"/>
        <end position="201"/>
    </location>
</feature>
<comment type="caution">
    <text evidence="8">The sequence shown here is derived from an EMBL/GenBank/DDBJ whole genome shotgun (WGS) entry which is preliminary data.</text>
</comment>
<evidence type="ECO:0000256" key="5">
    <source>
        <dbReference type="ARBA" id="ARBA00023136"/>
    </source>
</evidence>
<dbReference type="Proteomes" id="UP001139887">
    <property type="component" value="Unassembled WGS sequence"/>
</dbReference>
<feature type="transmembrane region" description="Helical" evidence="7">
    <location>
        <begin position="148"/>
        <end position="169"/>
    </location>
</feature>
<dbReference type="GO" id="GO:0046872">
    <property type="term" value="F:metal ion binding"/>
    <property type="evidence" value="ECO:0007669"/>
    <property type="project" value="UniProtKB-KW"/>
</dbReference>
<keyword evidence="5 7" id="KW-0472">Membrane</keyword>
<dbReference type="PANTHER" id="PTHR20855:SF52">
    <property type="entry name" value="ADIPONECTIN RECEPTOR PROTEIN"/>
    <property type="match status" value="1"/>
</dbReference>
<dbReference type="OrthoDB" id="529367at2759"/>
<dbReference type="GO" id="GO:0016020">
    <property type="term" value="C:membrane"/>
    <property type="evidence" value="ECO:0007669"/>
    <property type="project" value="UniProtKB-SubCell"/>
</dbReference>
<keyword evidence="3 7" id="KW-0812">Transmembrane</keyword>
<feature type="transmembrane region" description="Helical" evidence="7">
    <location>
        <begin position="120"/>
        <end position="142"/>
    </location>
</feature>
<feature type="binding site" evidence="6">
    <location>
        <position position="254"/>
    </location>
    <ligand>
        <name>Zn(2+)</name>
        <dbReference type="ChEBI" id="CHEBI:29105"/>
    </ligand>
</feature>
<dbReference type="AlphaFoldDB" id="A0A9W8IG17"/>
<evidence type="ECO:0000256" key="3">
    <source>
        <dbReference type="ARBA" id="ARBA00022692"/>
    </source>
</evidence>
<organism evidence="8 9">
    <name type="scientific">Coemansia brasiliensis</name>
    <dbReference type="NCBI Taxonomy" id="2650707"/>
    <lineage>
        <taxon>Eukaryota</taxon>
        <taxon>Fungi</taxon>
        <taxon>Fungi incertae sedis</taxon>
        <taxon>Zoopagomycota</taxon>
        <taxon>Kickxellomycotina</taxon>
        <taxon>Kickxellomycetes</taxon>
        <taxon>Kickxellales</taxon>
        <taxon>Kickxellaceae</taxon>
        <taxon>Coemansia</taxon>
    </lineage>
</organism>
<evidence type="ECO:0000313" key="8">
    <source>
        <dbReference type="EMBL" id="KAJ2851404.1"/>
    </source>
</evidence>
<accession>A0A9W8IG17</accession>
<sequence>MSVFQIPAYMVEAFIWDSYRPLCFSVKDCVLSWFYVHSELGNILTHLCGAAIFFALALFTGPLVVPAAVQEQNSTAKASPADYVIIYTYIIAVLFCLAASVAFHTLACHSQHKHFHSLRCDFIGILVLIVGSFVPVGYYGFLHSRGMLIGYMTMFVSIGVIGVAVSIVFHVENPKRARWRPVIFMAISGAGLVPVIHAAVLSGYDKAMDKLSLWYVIGMCLLYITGTVIYSFKLPERYRPGKHDVFLHSHQIFHVFVVFAAILHYVGIVRALSWAHATPV</sequence>
<evidence type="ECO:0000256" key="6">
    <source>
        <dbReference type="PIRSR" id="PIRSR604254-1"/>
    </source>
</evidence>
<dbReference type="InterPro" id="IPR004254">
    <property type="entry name" value="AdipoR/HlyIII-related"/>
</dbReference>
<feature type="transmembrane region" description="Helical" evidence="7">
    <location>
        <begin position="213"/>
        <end position="232"/>
    </location>
</feature>
<evidence type="ECO:0000256" key="1">
    <source>
        <dbReference type="ARBA" id="ARBA00004141"/>
    </source>
</evidence>
<proteinExistence type="inferred from homology"/>
<feature type="binding site" evidence="6">
    <location>
        <position position="104"/>
    </location>
    <ligand>
        <name>Zn(2+)</name>
        <dbReference type="ChEBI" id="CHEBI:29105"/>
    </ligand>
</feature>
<gene>
    <name evidence="8" type="ORF">IWW36_001171</name>
</gene>
<dbReference type="PANTHER" id="PTHR20855">
    <property type="entry name" value="ADIPOR/PROGESTIN RECEPTOR-RELATED"/>
    <property type="match status" value="1"/>
</dbReference>
<dbReference type="GO" id="GO:0038023">
    <property type="term" value="F:signaling receptor activity"/>
    <property type="evidence" value="ECO:0007669"/>
    <property type="project" value="TreeGrafter"/>
</dbReference>
<dbReference type="EMBL" id="JANBUW010000013">
    <property type="protein sequence ID" value="KAJ2851404.1"/>
    <property type="molecule type" value="Genomic_DNA"/>
</dbReference>
<protein>
    <submittedName>
        <fullName evidence="8">Uncharacterized protein</fullName>
    </submittedName>
</protein>
<name>A0A9W8IG17_9FUNG</name>
<keyword evidence="9" id="KW-1185">Reference proteome</keyword>
<feature type="transmembrane region" description="Helical" evidence="7">
    <location>
        <begin position="84"/>
        <end position="108"/>
    </location>
</feature>
<feature type="binding site" evidence="6">
    <location>
        <position position="250"/>
    </location>
    <ligand>
        <name>Zn(2+)</name>
        <dbReference type="ChEBI" id="CHEBI:29105"/>
    </ligand>
</feature>
<keyword evidence="6" id="KW-0479">Metal-binding</keyword>
<evidence type="ECO:0000313" key="9">
    <source>
        <dbReference type="Proteomes" id="UP001139887"/>
    </source>
</evidence>